<dbReference type="Proteomes" id="UP000030762">
    <property type="component" value="Unassembled WGS sequence"/>
</dbReference>
<protein>
    <submittedName>
        <fullName evidence="1">Uncharacterized protein</fullName>
    </submittedName>
</protein>
<dbReference type="PANTHER" id="PTHR34615">
    <property type="entry name" value="PX DOMAIN-CONTAINING PROTEIN"/>
    <property type="match status" value="1"/>
</dbReference>
<keyword evidence="2" id="KW-1185">Reference proteome</keyword>
<dbReference type="OrthoDB" id="71298at2759"/>
<evidence type="ECO:0000313" key="1">
    <source>
        <dbReference type="EMBL" id="EQC33593.1"/>
    </source>
</evidence>
<dbReference type="STRING" id="1156394.T0RMN7"/>
<dbReference type="RefSeq" id="XP_008612816.1">
    <property type="nucleotide sequence ID" value="XM_008614594.1"/>
</dbReference>
<dbReference type="PANTHER" id="PTHR34615:SF1">
    <property type="entry name" value="PX DOMAIN-CONTAINING PROTEIN"/>
    <property type="match status" value="1"/>
</dbReference>
<proteinExistence type="predicted"/>
<dbReference type="VEuPathDB" id="FungiDB:SDRG_08700"/>
<name>T0RMN7_SAPDV</name>
<dbReference type="EMBL" id="JH767158">
    <property type="protein sequence ID" value="EQC33593.1"/>
    <property type="molecule type" value="Genomic_DNA"/>
</dbReference>
<dbReference type="AlphaFoldDB" id="T0RMN7"/>
<reference evidence="1 2" key="1">
    <citation type="submission" date="2012-04" db="EMBL/GenBank/DDBJ databases">
        <title>The Genome Sequence of Saprolegnia declina VS20.</title>
        <authorList>
            <consortium name="The Broad Institute Genome Sequencing Platform"/>
            <person name="Russ C."/>
            <person name="Nusbaum C."/>
            <person name="Tyler B."/>
            <person name="van West P."/>
            <person name="Dieguez-Uribeondo J."/>
            <person name="de Bruijn I."/>
            <person name="Tripathy S."/>
            <person name="Jiang R."/>
            <person name="Young S.K."/>
            <person name="Zeng Q."/>
            <person name="Gargeya S."/>
            <person name="Fitzgerald M."/>
            <person name="Haas B."/>
            <person name="Abouelleil A."/>
            <person name="Alvarado L."/>
            <person name="Arachchi H.M."/>
            <person name="Berlin A."/>
            <person name="Chapman S.B."/>
            <person name="Goldberg J."/>
            <person name="Griggs A."/>
            <person name="Gujja S."/>
            <person name="Hansen M."/>
            <person name="Howarth C."/>
            <person name="Imamovic A."/>
            <person name="Larimer J."/>
            <person name="McCowen C."/>
            <person name="Montmayeur A."/>
            <person name="Murphy C."/>
            <person name="Neiman D."/>
            <person name="Pearson M."/>
            <person name="Priest M."/>
            <person name="Roberts A."/>
            <person name="Saif S."/>
            <person name="Shea T."/>
            <person name="Sisk P."/>
            <person name="Sykes S."/>
            <person name="Wortman J."/>
            <person name="Nusbaum C."/>
            <person name="Birren B."/>
        </authorList>
    </citation>
    <scope>NUCLEOTIDE SEQUENCE [LARGE SCALE GENOMIC DNA]</scope>
    <source>
        <strain evidence="1 2">VS20</strain>
    </source>
</reference>
<accession>T0RMN7</accession>
<organism evidence="1 2">
    <name type="scientific">Saprolegnia diclina (strain VS20)</name>
    <dbReference type="NCBI Taxonomy" id="1156394"/>
    <lineage>
        <taxon>Eukaryota</taxon>
        <taxon>Sar</taxon>
        <taxon>Stramenopiles</taxon>
        <taxon>Oomycota</taxon>
        <taxon>Saprolegniomycetes</taxon>
        <taxon>Saprolegniales</taxon>
        <taxon>Saprolegniaceae</taxon>
        <taxon>Saprolegnia</taxon>
    </lineage>
</organism>
<sequence>MAQRYNMALTCTRADVDAFVVNKLGLKLGTGITGPEEDLLKNFLWKHGYRFNRTVLKKKFEVEQTGGSDKANDVRRFCIDKGLGMYHVTSAQDPGFIQHVIAVHVQRDKCEYFEDGAWHPLDKLTYFRFTKQQIVELVRFLCFPDEIITTHRYKADPLEAICIMLNRLALPHRLDTMVETIGRSREALSAISNHVMMHVYDCFHHLLELDEARLDAGWM</sequence>
<gene>
    <name evidence="1" type="ORF">SDRG_08700</name>
</gene>
<dbReference type="GeneID" id="19949427"/>
<evidence type="ECO:0000313" key="2">
    <source>
        <dbReference type="Proteomes" id="UP000030762"/>
    </source>
</evidence>
<dbReference type="InParanoid" id="T0RMN7"/>